<evidence type="ECO:0008006" key="3">
    <source>
        <dbReference type="Google" id="ProtNLM"/>
    </source>
</evidence>
<proteinExistence type="predicted"/>
<dbReference type="RefSeq" id="WP_377771623.1">
    <property type="nucleotide sequence ID" value="NZ_JBHUHO010000029.1"/>
</dbReference>
<comment type="caution">
    <text evidence="1">The sequence shown here is derived from an EMBL/GenBank/DDBJ whole genome shotgun (WGS) entry which is preliminary data.</text>
</comment>
<evidence type="ECO:0000313" key="1">
    <source>
        <dbReference type="EMBL" id="MFD2115944.1"/>
    </source>
</evidence>
<dbReference type="Proteomes" id="UP001597362">
    <property type="component" value="Unassembled WGS sequence"/>
</dbReference>
<reference evidence="2" key="1">
    <citation type="journal article" date="2019" name="Int. J. Syst. Evol. Microbiol.">
        <title>The Global Catalogue of Microorganisms (GCM) 10K type strain sequencing project: providing services to taxonomists for standard genome sequencing and annotation.</title>
        <authorList>
            <consortium name="The Broad Institute Genomics Platform"/>
            <consortium name="The Broad Institute Genome Sequencing Center for Infectious Disease"/>
            <person name="Wu L."/>
            <person name="Ma J."/>
        </authorList>
    </citation>
    <scope>NUCLEOTIDE SEQUENCE [LARGE SCALE GENOMIC DNA]</scope>
    <source>
        <strain evidence="2">GH52</strain>
    </source>
</reference>
<gene>
    <name evidence="1" type="ORF">ACFSJH_09435</name>
</gene>
<keyword evidence="2" id="KW-1185">Reference proteome</keyword>
<accession>A0ABW4YJX5</accession>
<organism evidence="1 2">
    <name type="scientific">Paenibacillus yanchengensis</name>
    <dbReference type="NCBI Taxonomy" id="2035833"/>
    <lineage>
        <taxon>Bacteria</taxon>
        <taxon>Bacillati</taxon>
        <taxon>Bacillota</taxon>
        <taxon>Bacilli</taxon>
        <taxon>Bacillales</taxon>
        <taxon>Paenibacillaceae</taxon>
        <taxon>Paenibacillus</taxon>
    </lineage>
</organism>
<dbReference type="EMBL" id="JBHUHO010000029">
    <property type="protein sequence ID" value="MFD2115944.1"/>
    <property type="molecule type" value="Genomic_DNA"/>
</dbReference>
<sequence>MSNLADMLVYADINQLHKMAQLYQCECNSNSKHELIQAIMTTIHSKDTLEKQIESMSLAELRFVNSLLFEINRSYSLEDLLAKAQQSNKVVPITAETDKVKSQQQPRELISKLRHRGFLFNGHREQTKYLFHVPRDMQHSYQAMLKKKFAQQLTYTADPALYRDEQRLLQADITITLQFIKEQDVMLIADGSMYKRYLTALLEQLHIEEQLPTKVAWRFGYGRHFTHYPDRFSLLYDYCIAQKYIAEQVTGNLTLLAPGELRLLEDKEVQAASKWKAESMRLYVHWMKVYKKAIPNMPSLVTWIVQLADQWVTLDSLEAVLLPYLNDFYYEQSTDVFRKRIVKPMIHLGLLRYGEIEEAGTVIKTTSLCKTIVH</sequence>
<evidence type="ECO:0000313" key="2">
    <source>
        <dbReference type="Proteomes" id="UP001597362"/>
    </source>
</evidence>
<protein>
    <recommendedName>
        <fullName evidence="3">Helicase XPB/Ssl2 N-terminal domain-containing protein</fullName>
    </recommendedName>
</protein>
<name>A0ABW4YJX5_9BACL</name>